<proteinExistence type="predicted"/>
<reference evidence="2 3" key="1">
    <citation type="submission" date="2019-07" db="EMBL/GenBank/DDBJ databases">
        <title>Novel species isolated from glacier.</title>
        <authorList>
            <person name="Liu Q."/>
            <person name="Xin Y.-H."/>
        </authorList>
    </citation>
    <scope>NUCLEOTIDE SEQUENCE [LARGE SCALE GENOMIC DNA]</scope>
    <source>
        <strain evidence="2 3">LB1R16</strain>
    </source>
</reference>
<keyword evidence="3" id="KW-1185">Reference proteome</keyword>
<feature type="domain" description="Immunity MXAN-0049 protein" evidence="1">
    <location>
        <begin position="72"/>
        <end position="261"/>
    </location>
</feature>
<dbReference type="EMBL" id="VJWA01000001">
    <property type="protein sequence ID" value="TRW17347.1"/>
    <property type="molecule type" value="Genomic_DNA"/>
</dbReference>
<dbReference type="InterPro" id="IPR012433">
    <property type="entry name" value="Imm11"/>
</dbReference>
<dbReference type="Pfam" id="PF07791">
    <property type="entry name" value="Imm11"/>
    <property type="match status" value="1"/>
</dbReference>
<dbReference type="AlphaFoldDB" id="A0A552UGN4"/>
<protein>
    <recommendedName>
        <fullName evidence="1">Immunity MXAN-0049 protein domain-containing protein</fullName>
    </recommendedName>
</protein>
<accession>A0A552UGN4</accession>
<name>A0A552UGN4_9SPHN</name>
<dbReference type="OrthoDB" id="9813630at2"/>
<evidence type="ECO:0000313" key="3">
    <source>
        <dbReference type="Proteomes" id="UP000317894"/>
    </source>
</evidence>
<comment type="caution">
    <text evidence="2">The sequence shown here is derived from an EMBL/GenBank/DDBJ whole genome shotgun (WGS) entry which is preliminary data.</text>
</comment>
<gene>
    <name evidence="2" type="ORF">FMM06_04010</name>
</gene>
<dbReference type="Proteomes" id="UP000317894">
    <property type="component" value="Unassembled WGS sequence"/>
</dbReference>
<evidence type="ECO:0000259" key="1">
    <source>
        <dbReference type="Pfam" id="PF07791"/>
    </source>
</evidence>
<dbReference type="RefSeq" id="WP_143554892.1">
    <property type="nucleotide sequence ID" value="NZ_VJWA01000001.1"/>
</dbReference>
<evidence type="ECO:0000313" key="2">
    <source>
        <dbReference type="EMBL" id="TRW17347.1"/>
    </source>
</evidence>
<organism evidence="2 3">
    <name type="scientific">Glacieibacterium frigidum</name>
    <dbReference type="NCBI Taxonomy" id="2593303"/>
    <lineage>
        <taxon>Bacteria</taxon>
        <taxon>Pseudomonadati</taxon>
        <taxon>Pseudomonadota</taxon>
        <taxon>Alphaproteobacteria</taxon>
        <taxon>Sphingomonadales</taxon>
        <taxon>Sphingosinicellaceae</taxon>
        <taxon>Glacieibacterium</taxon>
    </lineage>
</organism>
<sequence length="267" mass="29813">MKSVRIIQTPGDGLLPPSAAPLIPADIGEGEIVRVVPPVAPWRPDTIEAIRLRKAPHEFPQFDARYWQLAENNQHPTDTLNAWKNDPGPGQPVVGFGHGLDRVPPLVEYRFKPSPRKLGPPDHWQARGPGLLVLSSRFLDMLLDADPGAVAHRPIEMRGPDVQVFDRDHHLVDIVRVVPAVDYANSVVEYYGPEMHDRERLPARVQAVPSARFRGDLDGDLHIFRHGDPGAGLARGCFVSAALKHRLDRLKPKLRNLQFVPLYEGVY</sequence>